<organism evidence="2 3">
    <name type="scientific">Qipengyuania benthica</name>
    <dbReference type="NCBI Taxonomy" id="3067651"/>
    <lineage>
        <taxon>Bacteria</taxon>
        <taxon>Pseudomonadati</taxon>
        <taxon>Pseudomonadota</taxon>
        <taxon>Alphaproteobacteria</taxon>
        <taxon>Sphingomonadales</taxon>
        <taxon>Erythrobacteraceae</taxon>
        <taxon>Qipengyuania</taxon>
    </lineage>
</organism>
<gene>
    <name evidence="2" type="ORF">Q9K01_05205</name>
</gene>
<dbReference type="InterPro" id="IPR037523">
    <property type="entry name" value="VOC_core"/>
</dbReference>
<evidence type="ECO:0000313" key="3">
    <source>
        <dbReference type="Proteomes" id="UP001235664"/>
    </source>
</evidence>
<dbReference type="InterPro" id="IPR029068">
    <property type="entry name" value="Glyas_Bleomycin-R_OHBP_Dase"/>
</dbReference>
<dbReference type="Pfam" id="PF00903">
    <property type="entry name" value="Glyoxalase"/>
    <property type="match status" value="1"/>
</dbReference>
<dbReference type="Proteomes" id="UP001235664">
    <property type="component" value="Unassembled WGS sequence"/>
</dbReference>
<proteinExistence type="predicted"/>
<name>A0ABT9H834_9SPHN</name>
<dbReference type="SUPFAM" id="SSF54593">
    <property type="entry name" value="Glyoxalase/Bleomycin resistance protein/Dihydroxybiphenyl dioxygenase"/>
    <property type="match status" value="1"/>
</dbReference>
<sequence length="115" mass="12110">MAVTRIVANLAAPDPAALAQFYREVFELDLTLDMGWVAFLASDASQAIELHTASQGGSGTPLPVISIGVDDLAATEAAVRAAGAQIVYGPVTEDWGLRRFHFRDPAGNLVNVVDS</sequence>
<dbReference type="EMBL" id="JAVAIL010000001">
    <property type="protein sequence ID" value="MDP4539020.1"/>
    <property type="molecule type" value="Genomic_DNA"/>
</dbReference>
<dbReference type="PROSITE" id="PS51819">
    <property type="entry name" value="VOC"/>
    <property type="match status" value="1"/>
</dbReference>
<dbReference type="InterPro" id="IPR004360">
    <property type="entry name" value="Glyas_Fos-R_dOase_dom"/>
</dbReference>
<keyword evidence="3" id="KW-1185">Reference proteome</keyword>
<evidence type="ECO:0000313" key="2">
    <source>
        <dbReference type="EMBL" id="MDP4539020.1"/>
    </source>
</evidence>
<feature type="domain" description="VOC" evidence="1">
    <location>
        <begin position="2"/>
        <end position="115"/>
    </location>
</feature>
<dbReference type="Gene3D" id="3.10.180.10">
    <property type="entry name" value="2,3-Dihydroxybiphenyl 1,2-Dioxygenase, domain 1"/>
    <property type="match status" value="1"/>
</dbReference>
<evidence type="ECO:0000259" key="1">
    <source>
        <dbReference type="PROSITE" id="PS51819"/>
    </source>
</evidence>
<reference evidence="2 3" key="1">
    <citation type="submission" date="2023-08" db="EMBL/GenBank/DDBJ databases">
        <title>genomic of DY56.</title>
        <authorList>
            <person name="Wang Y."/>
        </authorList>
    </citation>
    <scope>NUCLEOTIDE SEQUENCE [LARGE SCALE GENOMIC DNA]</scope>
    <source>
        <strain evidence="2 3">DY56-A-20</strain>
    </source>
</reference>
<comment type="caution">
    <text evidence="2">The sequence shown here is derived from an EMBL/GenBank/DDBJ whole genome shotgun (WGS) entry which is preliminary data.</text>
</comment>
<protein>
    <submittedName>
        <fullName evidence="2">VOC family protein</fullName>
    </submittedName>
</protein>
<dbReference type="RefSeq" id="WP_305929119.1">
    <property type="nucleotide sequence ID" value="NZ_JAVAIL010000001.1"/>
</dbReference>
<accession>A0ABT9H834</accession>